<reference evidence="4 5" key="1">
    <citation type="submission" date="2018-11" db="EMBL/GenBank/DDBJ databases">
        <title>Paraburkholderia sp. DHOA04, isolated from soil.</title>
        <authorList>
            <person name="Gao Z.-H."/>
            <person name="Qiu L.-H."/>
            <person name="Fu J.-C."/>
        </authorList>
    </citation>
    <scope>NUCLEOTIDE SEQUENCE [LARGE SCALE GENOMIC DNA]</scope>
    <source>
        <strain evidence="4 5">DHOA04</strain>
    </source>
</reference>
<dbReference type="OrthoDB" id="6560677at2"/>
<dbReference type="EMBL" id="RQIS01000006">
    <property type="protein sequence ID" value="RQH07065.1"/>
    <property type="molecule type" value="Genomic_DNA"/>
</dbReference>
<dbReference type="Pfam" id="PF04809">
    <property type="entry name" value="HupH_C"/>
    <property type="match status" value="2"/>
</dbReference>
<dbReference type="Gene3D" id="3.30.1370.140">
    <property type="entry name" value="HupH hydrogenase expression protein, C-terminal domain"/>
    <property type="match status" value="2"/>
</dbReference>
<evidence type="ECO:0000313" key="4">
    <source>
        <dbReference type="EMBL" id="RQH07065.1"/>
    </source>
</evidence>
<dbReference type="InterPro" id="IPR038527">
    <property type="entry name" value="HupH_C_sf"/>
</dbReference>
<feature type="domain" description="HupH hydrogenase expression protein C-terminal" evidence="3">
    <location>
        <begin position="172"/>
        <end position="291"/>
    </location>
</feature>
<dbReference type="InterPro" id="IPR006894">
    <property type="entry name" value="HupH_Hydgase_express_prot_C"/>
</dbReference>
<dbReference type="RefSeq" id="WP_124150957.1">
    <property type="nucleotide sequence ID" value="NZ_RQIS01000006.1"/>
</dbReference>
<evidence type="ECO:0000256" key="1">
    <source>
        <dbReference type="ARBA" id="ARBA00010832"/>
    </source>
</evidence>
<name>A0A3N6MYG8_9BURK</name>
<dbReference type="AlphaFoldDB" id="A0A3N6MYG8"/>
<protein>
    <submittedName>
        <fullName evidence="4">Hydrogenase expression/formation protein</fullName>
    </submittedName>
</protein>
<evidence type="ECO:0000313" key="5">
    <source>
        <dbReference type="Proteomes" id="UP000272778"/>
    </source>
</evidence>
<evidence type="ECO:0000256" key="2">
    <source>
        <dbReference type="SAM" id="MobiDB-lite"/>
    </source>
</evidence>
<organism evidence="4 5">
    <name type="scientific">Paraburkholderia dinghuensis</name>
    <dbReference type="NCBI Taxonomy" id="2305225"/>
    <lineage>
        <taxon>Bacteria</taxon>
        <taxon>Pseudomonadati</taxon>
        <taxon>Pseudomonadota</taxon>
        <taxon>Betaproteobacteria</taxon>
        <taxon>Burkholderiales</taxon>
        <taxon>Burkholderiaceae</taxon>
        <taxon>Paraburkholderia</taxon>
    </lineage>
</organism>
<keyword evidence="5" id="KW-1185">Reference proteome</keyword>
<proteinExistence type="inferred from homology"/>
<comment type="similarity">
    <text evidence="1">Belongs to the HupH/HyaF family.</text>
</comment>
<gene>
    <name evidence="4" type="ORF">D1Y85_10375</name>
</gene>
<dbReference type="Proteomes" id="UP000272778">
    <property type="component" value="Unassembled WGS sequence"/>
</dbReference>
<comment type="caution">
    <text evidence="4">The sequence shown here is derived from an EMBL/GenBank/DDBJ whole genome shotgun (WGS) entry which is preliminary data.</text>
</comment>
<evidence type="ECO:0000259" key="3">
    <source>
        <dbReference type="Pfam" id="PF04809"/>
    </source>
</evidence>
<feature type="domain" description="HupH hydrogenase expression protein C-terminal" evidence="3">
    <location>
        <begin position="79"/>
        <end position="155"/>
    </location>
</feature>
<sequence length="294" mass="31305">MSRPFPVPVVTTGPGSQPEPDDWSCLPLPSTVETWRSPDTPDPGEPGTDEVLALLRNMAAALASDPQPTQPLVFPVAALGADAHRLLAQVMGEGEVSAQVMPSRKTYCGAGALVRIQESRYPGIWRVIVDSATGERIDDRIEIGAIPAVILDEAQHSGTTQGTVADTAGHDLMNAPSVATEIVAAQARALARHGAGSHVVNFSLLPVTPADIAWLENMLGAGTVGIFSTGYGKCTVIATGWRYVWRVRYFDGTNKILLDTLDITGIPEVAVASAEDLADSLRHLREIVEWLEQA</sequence>
<feature type="region of interest" description="Disordered" evidence="2">
    <location>
        <begin position="1"/>
        <end position="47"/>
    </location>
</feature>
<accession>A0A3N6MYG8</accession>